<feature type="region of interest" description="Disordered" evidence="1">
    <location>
        <begin position="81"/>
        <end position="110"/>
    </location>
</feature>
<feature type="region of interest" description="Disordered" evidence="1">
    <location>
        <begin position="16"/>
        <end position="42"/>
    </location>
</feature>
<sequence>MRLRRAQQVAPPCARLPLGSRADRRTRRQCPPRLGPDQVDPAPDAIEYFRAAVRLRVRSLRAETGSGSAFLLSRVGRLHAVEEAADPKEADLEDRRRRPMESTSSAEGDD</sequence>
<keyword evidence="3" id="KW-1185">Reference proteome</keyword>
<evidence type="ECO:0000256" key="1">
    <source>
        <dbReference type="SAM" id="MobiDB-lite"/>
    </source>
</evidence>
<reference evidence="2 3" key="1">
    <citation type="submission" date="2023-09" db="EMBL/GenBank/DDBJ databases">
        <title>Nesidiocoris tenuis whole genome shotgun sequence.</title>
        <authorList>
            <person name="Shibata T."/>
            <person name="Shimoda M."/>
            <person name="Kobayashi T."/>
            <person name="Uehara T."/>
        </authorList>
    </citation>
    <scope>NUCLEOTIDE SEQUENCE [LARGE SCALE GENOMIC DNA]</scope>
    <source>
        <strain evidence="2 3">Japan</strain>
    </source>
</reference>
<dbReference type="EMBL" id="AP028921">
    <property type="protein sequence ID" value="BET02021.1"/>
    <property type="molecule type" value="Genomic_DNA"/>
</dbReference>
<evidence type="ECO:0000313" key="3">
    <source>
        <dbReference type="Proteomes" id="UP001307889"/>
    </source>
</evidence>
<proteinExistence type="predicted"/>
<evidence type="ECO:0000313" key="2">
    <source>
        <dbReference type="EMBL" id="BET02021.1"/>
    </source>
</evidence>
<accession>A0ABN7BCB7</accession>
<feature type="compositionally biased region" description="Polar residues" evidence="1">
    <location>
        <begin position="101"/>
        <end position="110"/>
    </location>
</feature>
<gene>
    <name evidence="2" type="ORF">NTJ_14836</name>
</gene>
<dbReference type="Proteomes" id="UP001307889">
    <property type="component" value="Chromosome 13"/>
</dbReference>
<protein>
    <submittedName>
        <fullName evidence="2">Uncharacterized protein</fullName>
    </submittedName>
</protein>
<name>A0ABN7BCB7_9HEMI</name>
<organism evidence="2 3">
    <name type="scientific">Nesidiocoris tenuis</name>
    <dbReference type="NCBI Taxonomy" id="355587"/>
    <lineage>
        <taxon>Eukaryota</taxon>
        <taxon>Metazoa</taxon>
        <taxon>Ecdysozoa</taxon>
        <taxon>Arthropoda</taxon>
        <taxon>Hexapoda</taxon>
        <taxon>Insecta</taxon>
        <taxon>Pterygota</taxon>
        <taxon>Neoptera</taxon>
        <taxon>Paraneoptera</taxon>
        <taxon>Hemiptera</taxon>
        <taxon>Heteroptera</taxon>
        <taxon>Panheteroptera</taxon>
        <taxon>Cimicomorpha</taxon>
        <taxon>Miridae</taxon>
        <taxon>Dicyphina</taxon>
        <taxon>Nesidiocoris</taxon>
    </lineage>
</organism>
<feature type="compositionally biased region" description="Basic and acidic residues" evidence="1">
    <location>
        <begin position="81"/>
        <end position="100"/>
    </location>
</feature>